<dbReference type="PANTHER" id="PTHR33990">
    <property type="entry name" value="PROTEIN YJDN-RELATED"/>
    <property type="match status" value="1"/>
</dbReference>
<evidence type="ECO:0000259" key="1">
    <source>
        <dbReference type="Pfam" id="PF06983"/>
    </source>
</evidence>
<sequence>MVAAVTPFLMFQGSNRAETAMALYVSLFPDAEILSIERYGPGEQGAEGSVKVAAFRLGGQTVKCIDSPVSHAFDFTPSFSFFIDCDSEEELTRLSTALAEDGKILMPPEDYGFSRRFTWVNDRFGVSWQINLP</sequence>
<name>A0AAW4FLY5_9HYPH</name>
<dbReference type="InterPro" id="IPR029068">
    <property type="entry name" value="Glyas_Bleomycin-R_OHBP_Dase"/>
</dbReference>
<evidence type="ECO:0000313" key="2">
    <source>
        <dbReference type="EMBL" id="MBM3092196.1"/>
    </source>
</evidence>
<evidence type="ECO:0000313" key="3">
    <source>
        <dbReference type="Proteomes" id="UP000744980"/>
    </source>
</evidence>
<dbReference type="AlphaFoldDB" id="A0AAW4FLY5"/>
<accession>A0AAW4FLY5</accession>
<dbReference type="RefSeq" id="WP_025427660.1">
    <property type="nucleotide sequence ID" value="NZ_CP083370.1"/>
</dbReference>
<feature type="domain" description="PhnB-like" evidence="1">
    <location>
        <begin position="4"/>
        <end position="130"/>
    </location>
</feature>
<dbReference type="SUPFAM" id="SSF54593">
    <property type="entry name" value="Glyoxalase/Bleomycin resistance protein/Dihydroxybiphenyl dioxygenase"/>
    <property type="match status" value="1"/>
</dbReference>
<comment type="caution">
    <text evidence="2">The sequence shown here is derived from an EMBL/GenBank/DDBJ whole genome shotgun (WGS) entry which is preliminary data.</text>
</comment>
<dbReference type="Pfam" id="PF06983">
    <property type="entry name" value="3-dmu-9_3-mt"/>
    <property type="match status" value="1"/>
</dbReference>
<dbReference type="Proteomes" id="UP000744980">
    <property type="component" value="Unassembled WGS sequence"/>
</dbReference>
<dbReference type="EMBL" id="WXFA01000008">
    <property type="protein sequence ID" value="MBM3092196.1"/>
    <property type="molecule type" value="Genomic_DNA"/>
</dbReference>
<proteinExistence type="predicted"/>
<dbReference type="Gene3D" id="3.30.720.100">
    <property type="match status" value="1"/>
</dbReference>
<organism evidence="2 3">
    <name type="scientific">Ensifer canadensis</name>
    <dbReference type="NCBI Taxonomy" id="555315"/>
    <lineage>
        <taxon>Bacteria</taxon>
        <taxon>Pseudomonadati</taxon>
        <taxon>Pseudomonadota</taxon>
        <taxon>Alphaproteobacteria</taxon>
        <taxon>Hyphomicrobiales</taxon>
        <taxon>Rhizobiaceae</taxon>
        <taxon>Sinorhizobium/Ensifer group</taxon>
        <taxon>Ensifer</taxon>
    </lineage>
</organism>
<dbReference type="InterPro" id="IPR009725">
    <property type="entry name" value="3_dmu_93_MTrfase"/>
</dbReference>
<dbReference type="InterPro" id="IPR028973">
    <property type="entry name" value="PhnB-like"/>
</dbReference>
<dbReference type="PANTHER" id="PTHR33990:SF4">
    <property type="entry name" value="PHNB-LIKE DOMAIN-CONTAINING PROTEIN"/>
    <property type="match status" value="1"/>
</dbReference>
<protein>
    <submittedName>
        <fullName evidence="2">VOC family protein</fullName>
    </submittedName>
</protein>
<reference evidence="2 3" key="1">
    <citation type="submission" date="2020-01" db="EMBL/GenBank/DDBJ databases">
        <title>Draft genome assembly of Ensifer adhaerens T173.</title>
        <authorList>
            <person name="Craig J.E."/>
            <person name="Stinchcombe J.R."/>
        </authorList>
    </citation>
    <scope>NUCLEOTIDE SEQUENCE [LARGE SCALE GENOMIC DNA]</scope>
    <source>
        <strain evidence="2 3">T173</strain>
    </source>
</reference>
<dbReference type="CDD" id="cd06588">
    <property type="entry name" value="PhnB_like"/>
    <property type="match status" value="1"/>
</dbReference>
<gene>
    <name evidence="2" type="ORF">GFB56_15420</name>
</gene>
<dbReference type="PIRSF" id="PIRSF021700">
    <property type="entry name" value="3_dmu_93_MTrfase"/>
    <property type="match status" value="1"/>
</dbReference>
<dbReference type="Gene3D" id="3.30.720.110">
    <property type="match status" value="1"/>
</dbReference>
<keyword evidence="3" id="KW-1185">Reference proteome</keyword>